<evidence type="ECO:0000259" key="1">
    <source>
        <dbReference type="Pfam" id="PF03551"/>
    </source>
</evidence>
<dbReference type="RefSeq" id="WP_041508142.1">
    <property type="nucleotide sequence ID" value="NZ_BPWB01000005.1"/>
</dbReference>
<evidence type="ECO:0000313" key="2">
    <source>
        <dbReference type="EMBL" id="VXA90229.1"/>
    </source>
</evidence>
<organism evidence="2 3">
    <name type="scientific">Bacillus altitudinis</name>
    <dbReference type="NCBI Taxonomy" id="293387"/>
    <lineage>
        <taxon>Bacteria</taxon>
        <taxon>Bacillati</taxon>
        <taxon>Bacillota</taxon>
        <taxon>Bacilli</taxon>
        <taxon>Bacillales</taxon>
        <taxon>Bacillaceae</taxon>
        <taxon>Bacillus</taxon>
    </lineage>
</organism>
<evidence type="ECO:0000313" key="3">
    <source>
        <dbReference type="Proteomes" id="UP000433089"/>
    </source>
</evidence>
<dbReference type="InterPro" id="IPR036390">
    <property type="entry name" value="WH_DNA-bd_sf"/>
</dbReference>
<dbReference type="SUPFAM" id="SSF46785">
    <property type="entry name" value="Winged helix' DNA-binding domain"/>
    <property type="match status" value="1"/>
</dbReference>
<dbReference type="PANTHER" id="PTHR43252">
    <property type="entry name" value="TRANSCRIPTIONAL REGULATOR YQJI"/>
    <property type="match status" value="1"/>
</dbReference>
<dbReference type="InterPro" id="IPR036388">
    <property type="entry name" value="WH-like_DNA-bd_sf"/>
</dbReference>
<dbReference type="PANTHER" id="PTHR43252:SF6">
    <property type="entry name" value="NEGATIVE TRANSCRIPTION REGULATOR PADR"/>
    <property type="match status" value="1"/>
</dbReference>
<proteinExistence type="predicted"/>
<dbReference type="Pfam" id="PF03551">
    <property type="entry name" value="PadR"/>
    <property type="match status" value="1"/>
</dbReference>
<dbReference type="Proteomes" id="UP000433089">
    <property type="component" value="Unassembled WGS sequence"/>
</dbReference>
<dbReference type="Gene3D" id="1.10.10.10">
    <property type="entry name" value="Winged helix-like DNA-binding domain superfamily/Winged helix DNA-binding domain"/>
    <property type="match status" value="1"/>
</dbReference>
<sequence length="170" mass="19734">MSVKYGILTSLCQQQHHGYELKLELESLLGIKGKINPGQIYTTLDRLIRDQLVTAVGIDDQDRKLYDVTEEGRQELESWLLAPVPYHAVKDDFHFKWGCARKIRFHQEKEMLQQQKAVIMKDVMELTKLKTECLVQGDESRYLLISGTLLHLEADLNWIHQIEHRSGASF</sequence>
<accession>A0A653LD34</accession>
<protein>
    <submittedName>
        <fullName evidence="2">PadR family transcriptional regulator</fullName>
    </submittedName>
</protein>
<gene>
    <name evidence="2" type="ORF">BACI348_10025</name>
</gene>
<dbReference type="KEGG" id="balt:CFN77_01145"/>
<name>A0A653LD34_BACAB</name>
<reference evidence="2 3" key="1">
    <citation type="submission" date="2019-10" db="EMBL/GenBank/DDBJ databases">
        <authorList>
            <person name="Karimi E."/>
        </authorList>
    </citation>
    <scope>NUCLEOTIDE SEQUENCE [LARGE SCALE GENOMIC DNA]</scope>
    <source>
        <strain evidence="2">Bacillus sp. 348</strain>
    </source>
</reference>
<dbReference type="InterPro" id="IPR005149">
    <property type="entry name" value="Tscrpt_reg_PadR_N"/>
</dbReference>
<dbReference type="EMBL" id="CABWLH010000001">
    <property type="protein sequence ID" value="VXA90229.1"/>
    <property type="molecule type" value="Genomic_DNA"/>
</dbReference>
<feature type="domain" description="Transcription regulator PadR N-terminal" evidence="1">
    <location>
        <begin position="7"/>
        <end position="77"/>
    </location>
</feature>
<dbReference type="AlphaFoldDB" id="A0A653LD34"/>